<accession>A0ABQ7H2Q8</accession>
<protein>
    <recommendedName>
        <fullName evidence="4">Encoded protein</fullName>
    </recommendedName>
</protein>
<reference evidence="2" key="1">
    <citation type="submission" date="2017-08" db="EMBL/GenBank/DDBJ databases">
        <authorList>
            <person name="Polle J.E."/>
            <person name="Barry K."/>
            <person name="Cushman J."/>
            <person name="Schmutz J."/>
            <person name="Tran D."/>
            <person name="Hathwaick L.T."/>
            <person name="Yim W.C."/>
            <person name="Jenkins J."/>
            <person name="Mckie-Krisberg Z.M."/>
            <person name="Prochnik S."/>
            <person name="Lindquist E."/>
            <person name="Dockter R.B."/>
            <person name="Adam C."/>
            <person name="Molina H."/>
            <person name="Bunkerborg J."/>
            <person name="Jin E."/>
            <person name="Buchheim M."/>
            <person name="Magnuson J."/>
        </authorList>
    </citation>
    <scope>NUCLEOTIDE SEQUENCE</scope>
    <source>
        <strain evidence="2">CCAP 19/18</strain>
    </source>
</reference>
<evidence type="ECO:0000256" key="1">
    <source>
        <dbReference type="SAM" id="MobiDB-lite"/>
    </source>
</evidence>
<sequence length="179" mass="20119">MLTLHPASSSAWIIIFKMPNFLSVRENKIIIAEIKHAHDLYSNTKGKNKHEYSREDAEKGPGRRMGHWEAVVRSLTFTGLPPPSLQLHILHVQEKKRAGEEGPHLAYRRRACPSWQEATHGALIAQPLQTTKVVCPGKGQTEAGPLLLRTFPEERGRGTIPRKYRLCPDVHTALPVTLT</sequence>
<evidence type="ECO:0000313" key="3">
    <source>
        <dbReference type="Proteomes" id="UP000815325"/>
    </source>
</evidence>
<dbReference type="Proteomes" id="UP000815325">
    <property type="component" value="Unassembled WGS sequence"/>
</dbReference>
<proteinExistence type="predicted"/>
<gene>
    <name evidence="2" type="ORF">DUNSADRAFT_14148</name>
</gene>
<feature type="region of interest" description="Disordered" evidence="1">
    <location>
        <begin position="44"/>
        <end position="64"/>
    </location>
</feature>
<keyword evidence="3" id="KW-1185">Reference proteome</keyword>
<evidence type="ECO:0000313" key="2">
    <source>
        <dbReference type="EMBL" id="KAF5841145.1"/>
    </source>
</evidence>
<organism evidence="2 3">
    <name type="scientific">Dunaliella salina</name>
    <name type="common">Green alga</name>
    <name type="synonym">Protococcus salinus</name>
    <dbReference type="NCBI Taxonomy" id="3046"/>
    <lineage>
        <taxon>Eukaryota</taxon>
        <taxon>Viridiplantae</taxon>
        <taxon>Chlorophyta</taxon>
        <taxon>core chlorophytes</taxon>
        <taxon>Chlorophyceae</taxon>
        <taxon>CS clade</taxon>
        <taxon>Chlamydomonadales</taxon>
        <taxon>Dunaliellaceae</taxon>
        <taxon>Dunaliella</taxon>
    </lineage>
</organism>
<name>A0ABQ7H2Q8_DUNSA</name>
<evidence type="ECO:0008006" key="4">
    <source>
        <dbReference type="Google" id="ProtNLM"/>
    </source>
</evidence>
<feature type="compositionally biased region" description="Basic and acidic residues" evidence="1">
    <location>
        <begin position="49"/>
        <end position="61"/>
    </location>
</feature>
<dbReference type="EMBL" id="MU069493">
    <property type="protein sequence ID" value="KAF5841145.1"/>
    <property type="molecule type" value="Genomic_DNA"/>
</dbReference>
<comment type="caution">
    <text evidence="2">The sequence shown here is derived from an EMBL/GenBank/DDBJ whole genome shotgun (WGS) entry which is preliminary data.</text>
</comment>